<proteinExistence type="predicted"/>
<evidence type="ECO:0000313" key="1">
    <source>
        <dbReference type="EMBL" id="KAJ1670765.1"/>
    </source>
</evidence>
<protein>
    <submittedName>
        <fullName evidence="1">Uncharacterized protein</fullName>
    </submittedName>
</protein>
<accession>A0ACC1HCG9</accession>
<comment type="caution">
    <text evidence="1">The sequence shown here is derived from an EMBL/GenBank/DDBJ whole genome shotgun (WGS) entry which is preliminary data.</text>
</comment>
<name>A0ACC1HCG9_9FUNG</name>
<feature type="non-terminal residue" evidence="1">
    <location>
        <position position="75"/>
    </location>
</feature>
<feature type="non-terminal residue" evidence="1">
    <location>
        <position position="1"/>
    </location>
</feature>
<evidence type="ECO:0000313" key="2">
    <source>
        <dbReference type="Proteomes" id="UP001145114"/>
    </source>
</evidence>
<organism evidence="1 2">
    <name type="scientific">Spiromyces aspiralis</name>
    <dbReference type="NCBI Taxonomy" id="68401"/>
    <lineage>
        <taxon>Eukaryota</taxon>
        <taxon>Fungi</taxon>
        <taxon>Fungi incertae sedis</taxon>
        <taxon>Zoopagomycota</taxon>
        <taxon>Kickxellomycotina</taxon>
        <taxon>Kickxellomycetes</taxon>
        <taxon>Kickxellales</taxon>
        <taxon>Kickxellaceae</taxon>
        <taxon>Spiromyces</taxon>
    </lineage>
</organism>
<dbReference type="EMBL" id="JAMZIH010009089">
    <property type="protein sequence ID" value="KAJ1670765.1"/>
    <property type="molecule type" value="Genomic_DNA"/>
</dbReference>
<sequence>ATSLATPISSFNERLRSRLHRKTISVTPSTLPPPLSTSSSPPPPSSPPLGPTAAMPAKTRSSNILITASATAAKG</sequence>
<reference evidence="1" key="1">
    <citation type="submission" date="2022-06" db="EMBL/GenBank/DDBJ databases">
        <title>Phylogenomic reconstructions and comparative analyses of Kickxellomycotina fungi.</title>
        <authorList>
            <person name="Reynolds N.K."/>
            <person name="Stajich J.E."/>
            <person name="Barry K."/>
            <person name="Grigoriev I.V."/>
            <person name="Crous P."/>
            <person name="Smith M.E."/>
        </authorList>
    </citation>
    <scope>NUCLEOTIDE SEQUENCE</scope>
    <source>
        <strain evidence="1">RSA 2271</strain>
    </source>
</reference>
<gene>
    <name evidence="1" type="ORF">EV182_008012</name>
</gene>
<keyword evidence="2" id="KW-1185">Reference proteome</keyword>
<dbReference type="Proteomes" id="UP001145114">
    <property type="component" value="Unassembled WGS sequence"/>
</dbReference>